<dbReference type="Gene3D" id="3.30.413.10">
    <property type="entry name" value="Sulfite Reductase Hemoprotein, domain 1"/>
    <property type="match status" value="2"/>
</dbReference>
<dbReference type="InterPro" id="IPR036136">
    <property type="entry name" value="Nit/Sulf_reduc_fer-like_dom_sf"/>
</dbReference>
<dbReference type="InterPro" id="IPR006067">
    <property type="entry name" value="NO2/SO3_Rdtase_4Fe4S_dom"/>
</dbReference>
<keyword evidence="6" id="KW-0479">Metal-binding</keyword>
<dbReference type="AlphaFoldDB" id="A0A1C3ELU9"/>
<keyword evidence="7" id="KW-0560">Oxidoreductase</keyword>
<name>A0A1C3ELU9_9PLAN</name>
<comment type="cofactor">
    <cofactor evidence="2">
        <name>[4Fe-4S] cluster</name>
        <dbReference type="ChEBI" id="CHEBI:49883"/>
    </cofactor>
</comment>
<keyword evidence="5" id="KW-0349">Heme</keyword>
<dbReference type="GO" id="GO:0000103">
    <property type="term" value="P:sulfate assimilation"/>
    <property type="evidence" value="ECO:0007669"/>
    <property type="project" value="TreeGrafter"/>
</dbReference>
<dbReference type="GO" id="GO:0009337">
    <property type="term" value="C:sulfite reductase complex (NADPH)"/>
    <property type="evidence" value="ECO:0007669"/>
    <property type="project" value="TreeGrafter"/>
</dbReference>
<dbReference type="GO" id="GO:0020037">
    <property type="term" value="F:heme binding"/>
    <property type="evidence" value="ECO:0007669"/>
    <property type="project" value="InterPro"/>
</dbReference>
<evidence type="ECO:0000256" key="10">
    <source>
        <dbReference type="SAM" id="MobiDB-lite"/>
    </source>
</evidence>
<dbReference type="PROSITE" id="PS00365">
    <property type="entry name" value="NIR_SIR"/>
    <property type="match status" value="1"/>
</dbReference>
<dbReference type="GO" id="GO:0016002">
    <property type="term" value="F:sulfite reductase activity"/>
    <property type="evidence" value="ECO:0007669"/>
    <property type="project" value="TreeGrafter"/>
</dbReference>
<evidence type="ECO:0000256" key="9">
    <source>
        <dbReference type="ARBA" id="ARBA00023014"/>
    </source>
</evidence>
<evidence type="ECO:0000256" key="6">
    <source>
        <dbReference type="ARBA" id="ARBA00022723"/>
    </source>
</evidence>
<dbReference type="SUPFAM" id="SSF55124">
    <property type="entry name" value="Nitrite/Sulfite reductase N-terminal domain-like"/>
    <property type="match status" value="2"/>
</dbReference>
<organism evidence="13 14">
    <name type="scientific">Planctopirus hydrillae</name>
    <dbReference type="NCBI Taxonomy" id="1841610"/>
    <lineage>
        <taxon>Bacteria</taxon>
        <taxon>Pseudomonadati</taxon>
        <taxon>Planctomycetota</taxon>
        <taxon>Planctomycetia</taxon>
        <taxon>Planctomycetales</taxon>
        <taxon>Planctomycetaceae</taxon>
        <taxon>Planctopirus</taxon>
    </lineage>
</organism>
<dbReference type="Pfam" id="PF03460">
    <property type="entry name" value="NIR_SIR_ferr"/>
    <property type="match status" value="2"/>
</dbReference>
<comment type="caution">
    <text evidence="13">The sequence shown here is derived from an EMBL/GenBank/DDBJ whole genome shotgun (WGS) entry which is preliminary data.</text>
</comment>
<feature type="domain" description="Nitrite/Sulfite reductase ferredoxin-like" evidence="12">
    <location>
        <begin position="69"/>
        <end position="129"/>
    </location>
</feature>
<dbReference type="Pfam" id="PF01077">
    <property type="entry name" value="NIR_SIR"/>
    <property type="match status" value="1"/>
</dbReference>
<dbReference type="SUPFAM" id="SSF56014">
    <property type="entry name" value="Nitrite and sulphite reductase 4Fe-4S domain-like"/>
    <property type="match status" value="2"/>
</dbReference>
<evidence type="ECO:0000259" key="11">
    <source>
        <dbReference type="Pfam" id="PF01077"/>
    </source>
</evidence>
<evidence type="ECO:0000259" key="12">
    <source>
        <dbReference type="Pfam" id="PF03460"/>
    </source>
</evidence>
<keyword evidence="8" id="KW-0408">Iron</keyword>
<dbReference type="STRING" id="1841610.A6X21_17675"/>
<evidence type="ECO:0000256" key="1">
    <source>
        <dbReference type="ARBA" id="ARBA00001929"/>
    </source>
</evidence>
<keyword evidence="4" id="KW-0004">4Fe-4S</keyword>
<dbReference type="InterPro" id="IPR045169">
    <property type="entry name" value="NO2/SO3_Rdtase_4Fe4S_prot"/>
</dbReference>
<dbReference type="InterPro" id="IPR006066">
    <property type="entry name" value="NO2/SO3_Rdtase_FeS/sirohaem_BS"/>
</dbReference>
<feature type="region of interest" description="Disordered" evidence="10">
    <location>
        <begin position="49"/>
        <end position="68"/>
    </location>
</feature>
<feature type="domain" description="Nitrite/Sulfite reductase ferredoxin-like" evidence="12">
    <location>
        <begin position="350"/>
        <end position="417"/>
    </location>
</feature>
<dbReference type="InterPro" id="IPR005117">
    <property type="entry name" value="NiRdtase/SiRdtase_haem-b_fer"/>
</dbReference>
<gene>
    <name evidence="13" type="ORF">A6X21_17675</name>
</gene>
<feature type="domain" description="Nitrite/sulphite reductase 4Fe-4S" evidence="11">
    <location>
        <begin position="196"/>
        <end position="329"/>
    </location>
</feature>
<dbReference type="OrthoDB" id="9803707at2"/>
<reference evidence="13 14" key="1">
    <citation type="submission" date="2016-05" db="EMBL/GenBank/DDBJ databases">
        <title>Genomic and physiological characterization of Planctopirus sp. isolated from fresh water lake.</title>
        <authorList>
            <person name="Subhash Y."/>
            <person name="Ramana C."/>
        </authorList>
    </citation>
    <scope>NUCLEOTIDE SEQUENCE [LARGE SCALE GENOMIC DNA]</scope>
    <source>
        <strain evidence="13 14">JC280</strain>
    </source>
</reference>
<dbReference type="RefSeq" id="WP_068846693.1">
    <property type="nucleotide sequence ID" value="NZ_LYDR01000043.1"/>
</dbReference>
<evidence type="ECO:0000256" key="2">
    <source>
        <dbReference type="ARBA" id="ARBA00001966"/>
    </source>
</evidence>
<evidence type="ECO:0000256" key="8">
    <source>
        <dbReference type="ARBA" id="ARBA00023004"/>
    </source>
</evidence>
<evidence type="ECO:0000313" key="14">
    <source>
        <dbReference type="Proteomes" id="UP000094828"/>
    </source>
</evidence>
<evidence type="ECO:0000313" key="13">
    <source>
        <dbReference type="EMBL" id="ODA34199.1"/>
    </source>
</evidence>
<dbReference type="GO" id="GO:0046872">
    <property type="term" value="F:metal ion binding"/>
    <property type="evidence" value="ECO:0007669"/>
    <property type="project" value="UniProtKB-KW"/>
</dbReference>
<evidence type="ECO:0000256" key="4">
    <source>
        <dbReference type="ARBA" id="ARBA00022485"/>
    </source>
</evidence>
<protein>
    <submittedName>
        <fullName evidence="13">Sulfite reductase subunit beta</fullName>
    </submittedName>
</protein>
<comment type="similarity">
    <text evidence="3">Belongs to the nitrite and sulfite reductase 4Fe-4S domain family.</text>
</comment>
<evidence type="ECO:0000256" key="7">
    <source>
        <dbReference type="ARBA" id="ARBA00023002"/>
    </source>
</evidence>
<dbReference type="PRINTS" id="PR00397">
    <property type="entry name" value="SIROHAEM"/>
</dbReference>
<keyword evidence="9" id="KW-0411">Iron-sulfur</keyword>
<dbReference type="NCBIfam" id="NF010029">
    <property type="entry name" value="PRK13504.1"/>
    <property type="match status" value="1"/>
</dbReference>
<dbReference type="PANTHER" id="PTHR11493">
    <property type="entry name" value="SULFITE REDUCTASE [NADPH] SUBUNIT BETA-RELATED"/>
    <property type="match status" value="1"/>
</dbReference>
<accession>A0A1C3ELU9</accession>
<proteinExistence type="inferred from homology"/>
<sequence length="571" mass="63187">MSEQVERSKNEIIKENSRQLRGSILTDLQSESPEFSEDSQQLLKFHGMYQQDDRDVRKAKNPDGTPKGKTHIVMIRARIPGGNMTAEQFLGILDLSEKYGNGAMRLTTRQGIQLHYIPKGNTKEVVKGINDTMLTTLAACGDVNRNVMACPAPFKDQPHAAIQKLAYEMAEHFRPKTTAYHELWLTDGEGNNHNATEAFVPVEEPIYGTHYLPRKFKMAIALPDDNCIDVYANDLGLIADVQEGRIVGYNMLVGGGMGRTPSAEKTFPAVGKKLCYVTPEQVIPVAEAVVKVQRDFGNRSDRKVARLKYLIHNWGLDAFRAKVEEYYGQALTPPNSVDVKGVEDHVGWFEQGDGKLFVGINIECGRVRDTSEVQVKTGLRAIIEKYRMPVRATALQGLILCDIDPADRADITAMLKQYGLKSAEELTILRRFAIACPALPTCGLSLTESERVLPSVIDQLDVEMARLGLQSEKISVHMTGCNNGCARPYTPDIGFVGRSLGKYTVFVGGNPEGSRLAFMYEDYVPLEKLVPTLVPLLTGYKADRLPGEGFGDYCVRLGIEGLKELATQVAV</sequence>
<comment type="cofactor">
    <cofactor evidence="1">
        <name>siroheme</name>
        <dbReference type="ChEBI" id="CHEBI:60052"/>
    </cofactor>
</comment>
<feature type="compositionally biased region" description="Basic and acidic residues" evidence="10">
    <location>
        <begin position="51"/>
        <end position="61"/>
    </location>
</feature>
<dbReference type="PANTHER" id="PTHR11493:SF47">
    <property type="entry name" value="SULFITE REDUCTASE [NADPH] SUBUNIT BETA"/>
    <property type="match status" value="1"/>
</dbReference>
<dbReference type="Proteomes" id="UP000094828">
    <property type="component" value="Unassembled WGS sequence"/>
</dbReference>
<dbReference type="GO" id="GO:0050311">
    <property type="term" value="F:sulfite reductase (ferredoxin) activity"/>
    <property type="evidence" value="ECO:0007669"/>
    <property type="project" value="TreeGrafter"/>
</dbReference>
<dbReference type="InterPro" id="IPR045854">
    <property type="entry name" value="NO2/SO3_Rdtase_4Fe4S_sf"/>
</dbReference>
<dbReference type="GO" id="GO:0051539">
    <property type="term" value="F:4 iron, 4 sulfur cluster binding"/>
    <property type="evidence" value="ECO:0007669"/>
    <property type="project" value="UniProtKB-KW"/>
</dbReference>
<evidence type="ECO:0000256" key="3">
    <source>
        <dbReference type="ARBA" id="ARBA00010429"/>
    </source>
</evidence>
<keyword evidence="14" id="KW-1185">Reference proteome</keyword>
<evidence type="ECO:0000256" key="5">
    <source>
        <dbReference type="ARBA" id="ARBA00022617"/>
    </source>
</evidence>
<dbReference type="EMBL" id="LYDR01000043">
    <property type="protein sequence ID" value="ODA34199.1"/>
    <property type="molecule type" value="Genomic_DNA"/>
</dbReference>